<dbReference type="InterPro" id="IPR005259">
    <property type="entry name" value="PriA"/>
</dbReference>
<feature type="binding site" evidence="8">
    <location>
        <position position="674"/>
    </location>
    <ligand>
        <name>Zn(2+)</name>
        <dbReference type="ChEBI" id="CHEBI:29105"/>
        <label>1</label>
    </ligand>
</feature>
<evidence type="ECO:0000256" key="9">
    <source>
        <dbReference type="SAM" id="MobiDB-lite"/>
    </source>
</evidence>
<dbReference type="SUPFAM" id="SSF52540">
    <property type="entry name" value="P-loop containing nucleoside triphosphate hydrolases"/>
    <property type="match status" value="1"/>
</dbReference>
<keyword evidence="1 8" id="KW-0639">Primosome</keyword>
<comment type="cofactor">
    <cofactor evidence="8">
        <name>Zn(2+)</name>
        <dbReference type="ChEBI" id="CHEBI:29105"/>
    </cofactor>
    <text evidence="8">Binds 2 zinc ions per subunit.</text>
</comment>
<dbReference type="InterPro" id="IPR041222">
    <property type="entry name" value="PriA_3primeBD"/>
</dbReference>
<dbReference type="KEGG" id="cpyr:CYJ47_05635"/>
<keyword evidence="3 8" id="KW-0479">Metal-binding</keyword>
<dbReference type="Proteomes" id="UP000234560">
    <property type="component" value="Chromosome"/>
</dbReference>
<feature type="domain" description="Primosomal protein N' 3' DNA-binding" evidence="10">
    <location>
        <begin position="21"/>
        <end position="114"/>
    </location>
</feature>
<keyword evidence="5 8" id="KW-0862">Zinc</keyword>
<dbReference type="GO" id="GO:0006269">
    <property type="term" value="P:DNA replication, synthesis of primer"/>
    <property type="evidence" value="ECO:0007669"/>
    <property type="project" value="UniProtKB-KW"/>
</dbReference>
<evidence type="ECO:0000256" key="6">
    <source>
        <dbReference type="ARBA" id="ARBA00022840"/>
    </source>
</evidence>
<feature type="binding site" evidence="8">
    <location>
        <position position="659"/>
    </location>
    <ligand>
        <name>Zn(2+)</name>
        <dbReference type="ChEBI" id="CHEBI:29105"/>
        <label>2</label>
    </ligand>
</feature>
<accession>A0AAF0YUT2</accession>
<feature type="compositionally biased region" description="Basic residues" evidence="9">
    <location>
        <begin position="241"/>
        <end position="250"/>
    </location>
</feature>
<dbReference type="EMBL" id="CP136958">
    <property type="protein sequence ID" value="WOT03236.1"/>
    <property type="molecule type" value="Genomic_DNA"/>
</dbReference>
<evidence type="ECO:0000256" key="4">
    <source>
        <dbReference type="ARBA" id="ARBA00022741"/>
    </source>
</evidence>
<gene>
    <name evidence="8" type="primary">priA</name>
    <name evidence="11" type="ORF">CYJ47_05635</name>
</gene>
<feature type="binding site" evidence="8">
    <location>
        <position position="662"/>
    </location>
    <ligand>
        <name>Zn(2+)</name>
        <dbReference type="ChEBI" id="CHEBI:29105"/>
        <label>2</label>
    </ligand>
</feature>
<evidence type="ECO:0000313" key="11">
    <source>
        <dbReference type="EMBL" id="WOT03236.1"/>
    </source>
</evidence>
<feature type="region of interest" description="Disordered" evidence="9">
    <location>
        <begin position="179"/>
        <end position="280"/>
    </location>
</feature>
<dbReference type="GO" id="GO:0008270">
    <property type="term" value="F:zinc ion binding"/>
    <property type="evidence" value="ECO:0007669"/>
    <property type="project" value="UniProtKB-UniRule"/>
</dbReference>
<dbReference type="Gene3D" id="3.40.1440.60">
    <property type="entry name" value="PriA, 3(prime) DNA-binding domain"/>
    <property type="match status" value="1"/>
</dbReference>
<dbReference type="InterPro" id="IPR027417">
    <property type="entry name" value="P-loop_NTPase"/>
</dbReference>
<evidence type="ECO:0000259" key="10">
    <source>
        <dbReference type="Pfam" id="PF17764"/>
    </source>
</evidence>
<proteinExistence type="inferred from homology"/>
<evidence type="ECO:0000313" key="12">
    <source>
        <dbReference type="Proteomes" id="UP000234560"/>
    </source>
</evidence>
<feature type="binding site" evidence="8">
    <location>
        <position position="630"/>
    </location>
    <ligand>
        <name>Zn(2+)</name>
        <dbReference type="ChEBI" id="CHEBI:29105"/>
        <label>1</label>
    </ligand>
</feature>
<comment type="caution">
    <text evidence="8">As this protein does not have any detectable helicase domains, it probably does not have helicase activity.</text>
</comment>
<evidence type="ECO:0000256" key="7">
    <source>
        <dbReference type="ARBA" id="ARBA00023125"/>
    </source>
</evidence>
<dbReference type="InterPro" id="IPR042115">
    <property type="entry name" value="PriA_3primeBD_sf"/>
</dbReference>
<feature type="compositionally biased region" description="Polar residues" evidence="9">
    <location>
        <begin position="325"/>
        <end position="339"/>
    </location>
</feature>
<reference evidence="11" key="1">
    <citation type="submission" date="2017-12" db="EMBL/GenBank/DDBJ databases">
        <authorList>
            <person name="Thomas-White K."/>
            <person name="Wolfe A.J."/>
        </authorList>
    </citation>
    <scope>NUCLEOTIDE SEQUENCE</scope>
    <source>
        <strain evidence="11">UMB0763</strain>
    </source>
</reference>
<dbReference type="GO" id="GO:0043138">
    <property type="term" value="F:3'-5' DNA helicase activity"/>
    <property type="evidence" value="ECO:0007669"/>
    <property type="project" value="TreeGrafter"/>
</dbReference>
<keyword evidence="7 8" id="KW-0238">DNA-binding</keyword>
<dbReference type="HAMAP" id="MF_00983">
    <property type="entry name" value="PriA"/>
    <property type="match status" value="1"/>
</dbReference>
<feature type="binding site" evidence="8">
    <location>
        <position position="671"/>
    </location>
    <ligand>
        <name>Zn(2+)</name>
        <dbReference type="ChEBI" id="CHEBI:29105"/>
        <label>1</label>
    </ligand>
</feature>
<reference evidence="11" key="2">
    <citation type="submission" date="2023-10" db="EMBL/GenBank/DDBJ databases">
        <authorList>
            <person name="Choi B."/>
        </authorList>
    </citation>
    <scope>NUCLEOTIDE SEQUENCE</scope>
    <source>
        <strain evidence="11">UMB0763</strain>
    </source>
</reference>
<keyword evidence="6 8" id="KW-0067">ATP-binding</keyword>
<dbReference type="Gene3D" id="3.40.50.300">
    <property type="entry name" value="P-loop containing nucleotide triphosphate hydrolases"/>
    <property type="match status" value="1"/>
</dbReference>
<keyword evidence="4 8" id="KW-0547">Nucleotide-binding</keyword>
<dbReference type="PANTHER" id="PTHR30580:SF0">
    <property type="entry name" value="PRIMOSOMAL PROTEIN N"/>
    <property type="match status" value="1"/>
</dbReference>
<dbReference type="PANTHER" id="PTHR30580">
    <property type="entry name" value="PRIMOSOMAL PROTEIN N"/>
    <property type="match status" value="1"/>
</dbReference>
<feature type="binding site" evidence="8">
    <location>
        <position position="642"/>
    </location>
    <ligand>
        <name>Zn(2+)</name>
        <dbReference type="ChEBI" id="CHEBI:29105"/>
        <label>2</label>
    </ligand>
</feature>
<dbReference type="AlphaFoldDB" id="A0AAF0YUT2"/>
<name>A0AAF0YUT2_9CORY</name>
<evidence type="ECO:0000256" key="5">
    <source>
        <dbReference type="ARBA" id="ARBA00022833"/>
    </source>
</evidence>
<dbReference type="GO" id="GO:0005524">
    <property type="term" value="F:ATP binding"/>
    <property type="evidence" value="ECO:0007669"/>
    <property type="project" value="UniProtKB-UniRule"/>
</dbReference>
<evidence type="ECO:0000256" key="8">
    <source>
        <dbReference type="HAMAP-Rule" id="MF_00983"/>
    </source>
</evidence>
<protein>
    <recommendedName>
        <fullName evidence="8">Probable replication restart protein PriA</fullName>
    </recommendedName>
    <alternativeName>
        <fullName evidence="8">Putative ATP-dependent DNA helicase PriA</fullName>
    </alternativeName>
</protein>
<dbReference type="GO" id="GO:0006310">
    <property type="term" value="P:DNA recombination"/>
    <property type="evidence" value="ECO:0007669"/>
    <property type="project" value="InterPro"/>
</dbReference>
<feature type="binding site" evidence="8">
    <location>
        <position position="633"/>
    </location>
    <ligand>
        <name>Zn(2+)</name>
        <dbReference type="ChEBI" id="CHEBI:29105"/>
        <label>1</label>
    </ligand>
</feature>
<dbReference type="GO" id="GO:0006270">
    <property type="term" value="P:DNA replication initiation"/>
    <property type="evidence" value="ECO:0007669"/>
    <property type="project" value="TreeGrafter"/>
</dbReference>
<dbReference type="GO" id="GO:0006302">
    <property type="term" value="P:double-strand break repair"/>
    <property type="evidence" value="ECO:0007669"/>
    <property type="project" value="InterPro"/>
</dbReference>
<dbReference type="GO" id="GO:1990077">
    <property type="term" value="C:primosome complex"/>
    <property type="evidence" value="ECO:0007669"/>
    <property type="project" value="UniProtKB-UniRule"/>
</dbReference>
<dbReference type="GO" id="GO:0003677">
    <property type="term" value="F:DNA binding"/>
    <property type="evidence" value="ECO:0007669"/>
    <property type="project" value="UniProtKB-UniRule"/>
</dbReference>
<organism evidence="11 12">
    <name type="scientific">Corynebacterium pyruviciproducens</name>
    <dbReference type="NCBI Taxonomy" id="598660"/>
    <lineage>
        <taxon>Bacteria</taxon>
        <taxon>Bacillati</taxon>
        <taxon>Actinomycetota</taxon>
        <taxon>Actinomycetes</taxon>
        <taxon>Mycobacteriales</taxon>
        <taxon>Corynebacteriaceae</taxon>
        <taxon>Corynebacterium</taxon>
    </lineage>
</organism>
<dbReference type="Pfam" id="PF17764">
    <property type="entry name" value="PriA_3primeBD"/>
    <property type="match status" value="1"/>
</dbReference>
<keyword evidence="2 8" id="KW-0235">DNA replication</keyword>
<comment type="subunit">
    <text evidence="8">Component of the replication restart primosome.</text>
</comment>
<comment type="function">
    <text evidence="8">Initiates the restart of stalled replication forks, which reloads the replicative helicase on sites other than the origin of replication. Recognizes and binds to abandoned replication forks and remodels them to uncover a helicase loading site. Promotes assembly of the primosome at these replication forks.</text>
</comment>
<evidence type="ECO:0000256" key="2">
    <source>
        <dbReference type="ARBA" id="ARBA00022705"/>
    </source>
</evidence>
<sequence length="910" mass="98654">MPVARVPASQQPVARVLPLLGLPHLDRLFDYYVPEAFNSLVLVGCRVRVRFSGRLVDAIVYGRSSTSSHGGRLSFIDRVISPAPVLTPAIAQAVEMLADRYAGIRSDIVRQAIPNRHAGAEKADFSAPWEDLGAVTEPDLSGWTSYRYGPSFVDAVLSRVRPAARSAEIRTWLTMSRDESLQRQRVAKPRGEDNEATTTGAEDDGQAAETTDGKHGRPVLSLVQQDTAASATARIPASEGKRKKSKSGKRRAPDSWKHKQHAPLNSAVPAPPKEPWETETTSILAEHQTKTTTGDFAESFSHGEQAWAGQGSKPADTDEREPNVPANQEDITAVQTSTPAAKAGPESLEVGDRREADRDRPEGVGDRREADGDRPRREADGNRVEEDADAGAAAASSERAAAVPRAAWQLLPGEKWEELIAALAAKVAIVGGGVLIVVPDARDVARVETELRAFVAAKQCTTLEASLGHQARYRRFLSILSGQSRIVVGTRSAAYAPVENLSLIVCMFDSDDSLVDPRAPYCHAREVLTTRSTIEEAALVIGGFTRTAEVELFVETRWMHPLEAPQPVLEQKRPIIEAVGESSLAYTHDPHAAYARIPSRAFSVVREALGKHLPVLVSVPRAGYIPTLACQDCRAPARCRYCNGPLRLNQADAIAPPYCGWCGRPAANHHCLECGSTRLRAVVRGSDRTAEELGRAFINVPVVSSSSDHIIDTVDSEPRIVVATPGAEPRAEDGFGAAIILDTWAVLSRADLRAHEEALTQWADTASRVRADGHVVVMAEPTLAVMRYFLQWNMSGAARYELASRSEVRFPPTVHMAAIDGPMDTISEFLDHVELPPGAEILGPVDLPVGVRMPAEYDTAQWGVPQRVLIRSALGPRAELGGALRKARALNAAMANRTRMRIQVDPLHIG</sequence>
<dbReference type="RefSeq" id="WP_101678891.1">
    <property type="nucleotide sequence ID" value="NZ_CP136958.1"/>
</dbReference>
<feature type="binding site" evidence="8">
    <location>
        <position position="639"/>
    </location>
    <ligand>
        <name>Zn(2+)</name>
        <dbReference type="ChEBI" id="CHEBI:29105"/>
        <label>2</label>
    </ligand>
</feature>
<feature type="compositionally biased region" description="Basic and acidic residues" evidence="9">
    <location>
        <begin position="350"/>
        <end position="385"/>
    </location>
</feature>
<feature type="region of interest" description="Disordered" evidence="9">
    <location>
        <begin position="304"/>
        <end position="398"/>
    </location>
</feature>
<evidence type="ECO:0000256" key="3">
    <source>
        <dbReference type="ARBA" id="ARBA00022723"/>
    </source>
</evidence>
<evidence type="ECO:0000256" key="1">
    <source>
        <dbReference type="ARBA" id="ARBA00022515"/>
    </source>
</evidence>
<comment type="similarity">
    <text evidence="8">Belongs to the helicase family. PriA subfamily.</text>
</comment>